<protein>
    <recommendedName>
        <fullName evidence="4">Methyltransferase</fullName>
        <ecNumber evidence="4">2.1.1.-</ecNumber>
    </recommendedName>
</protein>
<keyword evidence="2 7" id="KW-0489">Methyltransferase</keyword>
<feature type="domain" description="DNA methylase N-4/N-6" evidence="6">
    <location>
        <begin position="81"/>
        <end position="308"/>
    </location>
</feature>
<dbReference type="PANTHER" id="PTHR13370:SF24">
    <property type="entry name" value="TYPE III RESTRICTION-MODIFICATION ENZYME STYLTI MOD SUBUNIT"/>
    <property type="match status" value="1"/>
</dbReference>
<dbReference type="GO" id="GO:0003677">
    <property type="term" value="F:DNA binding"/>
    <property type="evidence" value="ECO:0007669"/>
    <property type="project" value="InterPro"/>
</dbReference>
<dbReference type="eggNOG" id="COG2189">
    <property type="taxonomic scope" value="Bacteria"/>
</dbReference>
<dbReference type="GO" id="GO:0008168">
    <property type="term" value="F:methyltransferase activity"/>
    <property type="evidence" value="ECO:0000318"/>
    <property type="project" value="GO_Central"/>
</dbReference>
<dbReference type="HOGENOM" id="CLU_024927_5_1_0"/>
<dbReference type="GO" id="GO:0005737">
    <property type="term" value="C:cytoplasm"/>
    <property type="evidence" value="ECO:0000318"/>
    <property type="project" value="GO_Central"/>
</dbReference>
<gene>
    <name evidence="7" type="ordered locus">Caur_0658</name>
</gene>
<evidence type="ECO:0000256" key="3">
    <source>
        <dbReference type="ARBA" id="ARBA00022679"/>
    </source>
</evidence>
<dbReference type="GO" id="GO:0008170">
    <property type="term" value="F:N-methyltransferase activity"/>
    <property type="evidence" value="ECO:0007669"/>
    <property type="project" value="InterPro"/>
</dbReference>
<evidence type="ECO:0000256" key="2">
    <source>
        <dbReference type="ARBA" id="ARBA00022603"/>
    </source>
</evidence>
<dbReference type="PATRIC" id="fig|324602.8.peg.752"/>
<name>A9WFG0_CHLAA</name>
<organism evidence="7 8">
    <name type="scientific">Chloroflexus aurantiacus (strain ATCC 29366 / DSM 635 / J-10-fl)</name>
    <dbReference type="NCBI Taxonomy" id="324602"/>
    <lineage>
        <taxon>Bacteria</taxon>
        <taxon>Bacillati</taxon>
        <taxon>Chloroflexota</taxon>
        <taxon>Chloroflexia</taxon>
        <taxon>Chloroflexales</taxon>
        <taxon>Chloroflexineae</taxon>
        <taxon>Chloroflexaceae</taxon>
        <taxon>Chloroflexus</taxon>
    </lineage>
</organism>
<dbReference type="Pfam" id="PF01555">
    <property type="entry name" value="N6_N4_Mtase"/>
    <property type="match status" value="1"/>
</dbReference>
<keyword evidence="3" id="KW-0808">Transferase</keyword>
<evidence type="ECO:0000259" key="6">
    <source>
        <dbReference type="Pfam" id="PF01555"/>
    </source>
</evidence>
<sequence>MQDHHDSYPLFPEVREASASYTRNKELPMFFGQPIRKGTILNIEDVPSDPHEPVLYYTHPHGEIWIGDAIAWLRSLETESVDMIFADPPYNIRKAEWDSFESQAAYVEWSLEWISEAARVLKPTGTLYICGFSEIIADLKLPASRFFKGCRWLIWHYKNKANLGKDWGRSHESILHFRKDRQFTFNIDDIRIPYGHHTLKYPDHPQAETSQYSRGRRRQAVWRPHPRGAKPRDVLEIPTTCNGMHEKTPHPTQKPEELLRKLVLASSNVGDVIVDPFLGSGTTAVVAEQLKRRWKGCDISLEYCQWAVQRIELVEDWPIEKWIQYDFENAERRKSIR</sequence>
<dbReference type="AlphaFoldDB" id="A9WFG0"/>
<dbReference type="InterPro" id="IPR002941">
    <property type="entry name" value="DNA_methylase_N4/N6"/>
</dbReference>
<keyword evidence="8" id="KW-1185">Reference proteome</keyword>
<dbReference type="PRINTS" id="PR00508">
    <property type="entry name" value="S21N4MTFRASE"/>
</dbReference>
<feature type="region of interest" description="Disordered" evidence="5">
    <location>
        <begin position="203"/>
        <end position="225"/>
    </location>
</feature>
<dbReference type="Proteomes" id="UP000002008">
    <property type="component" value="Chromosome"/>
</dbReference>
<dbReference type="InterPro" id="IPR001091">
    <property type="entry name" value="RM_Methyltransferase"/>
</dbReference>
<evidence type="ECO:0000256" key="1">
    <source>
        <dbReference type="ARBA" id="ARBA00006594"/>
    </source>
</evidence>
<dbReference type="InterPro" id="IPR002052">
    <property type="entry name" value="DNA_methylase_N6_adenine_CS"/>
</dbReference>
<dbReference type="EMBL" id="CP000909">
    <property type="protein sequence ID" value="ABY33898.1"/>
    <property type="molecule type" value="Genomic_DNA"/>
</dbReference>
<accession>A9WFG0</accession>
<dbReference type="CDD" id="cd02440">
    <property type="entry name" value="AdoMet_MTases"/>
    <property type="match status" value="1"/>
</dbReference>
<dbReference type="InParanoid" id="A9WFG0"/>
<dbReference type="EnsemblBacteria" id="ABY33898">
    <property type="protein sequence ID" value="ABY33898"/>
    <property type="gene ID" value="Caur_0658"/>
</dbReference>
<dbReference type="RefSeq" id="WP_012256554.1">
    <property type="nucleotide sequence ID" value="NC_010175.1"/>
</dbReference>
<dbReference type="SUPFAM" id="SSF53335">
    <property type="entry name" value="S-adenosyl-L-methionine-dependent methyltransferases"/>
    <property type="match status" value="1"/>
</dbReference>
<dbReference type="Gene3D" id="3.40.50.150">
    <property type="entry name" value="Vaccinia Virus protein VP39"/>
    <property type="match status" value="1"/>
</dbReference>
<dbReference type="PANTHER" id="PTHR13370">
    <property type="entry name" value="RNA METHYLASE-RELATED"/>
    <property type="match status" value="1"/>
</dbReference>
<evidence type="ECO:0000256" key="4">
    <source>
        <dbReference type="RuleBase" id="RU362026"/>
    </source>
</evidence>
<comment type="similarity">
    <text evidence="1 4">Belongs to the N(4)/N(6)-methyltransferase family.</text>
</comment>
<dbReference type="REBASE" id="16863">
    <property type="entry name" value="M.CauJORF658P"/>
</dbReference>
<proteinExistence type="inferred from homology"/>
<feature type="compositionally biased region" description="Basic residues" evidence="5">
    <location>
        <begin position="214"/>
        <end position="225"/>
    </location>
</feature>
<evidence type="ECO:0000313" key="7">
    <source>
        <dbReference type="EMBL" id="ABY33898.1"/>
    </source>
</evidence>
<dbReference type="EC" id="2.1.1.-" evidence="4"/>
<dbReference type="KEGG" id="cau:Caur_0658"/>
<evidence type="ECO:0000256" key="5">
    <source>
        <dbReference type="SAM" id="MobiDB-lite"/>
    </source>
</evidence>
<reference evidence="8" key="1">
    <citation type="journal article" date="2011" name="BMC Genomics">
        <title>Complete genome sequence of the filamentous anoxygenic phototrophic bacterium Chloroflexus aurantiacus.</title>
        <authorList>
            <person name="Tang K.H."/>
            <person name="Barry K."/>
            <person name="Chertkov O."/>
            <person name="Dalin E."/>
            <person name="Han C.S."/>
            <person name="Hauser L.J."/>
            <person name="Honchak B.M."/>
            <person name="Karbach L.E."/>
            <person name="Land M.L."/>
            <person name="Lapidus A."/>
            <person name="Larimer F.W."/>
            <person name="Mikhailova N."/>
            <person name="Pitluck S."/>
            <person name="Pierson B.K."/>
            <person name="Blankenship R.E."/>
        </authorList>
    </citation>
    <scope>NUCLEOTIDE SEQUENCE [LARGE SCALE GENOMIC DNA]</scope>
    <source>
        <strain evidence="8">ATCC 29366 / DSM 635 / J-10-fl</strain>
    </source>
</reference>
<dbReference type="InterPro" id="IPR029063">
    <property type="entry name" value="SAM-dependent_MTases_sf"/>
</dbReference>
<dbReference type="PROSITE" id="PS00092">
    <property type="entry name" value="N6_MTASE"/>
    <property type="match status" value="1"/>
</dbReference>
<evidence type="ECO:0000313" key="8">
    <source>
        <dbReference type="Proteomes" id="UP000002008"/>
    </source>
</evidence>
<dbReference type="GO" id="GO:0032259">
    <property type="term" value="P:methylation"/>
    <property type="evidence" value="ECO:0007669"/>
    <property type="project" value="UniProtKB-KW"/>
</dbReference>
<dbReference type="STRING" id="324602.Caur_0658"/>